<dbReference type="InterPro" id="IPR011991">
    <property type="entry name" value="ArsR-like_HTH"/>
</dbReference>
<dbReference type="SUPFAM" id="SSF46785">
    <property type="entry name" value="Winged helix' DNA-binding domain"/>
    <property type="match status" value="1"/>
</dbReference>
<dbReference type="Pfam" id="PF13749">
    <property type="entry name" value="HATPase_c_4"/>
    <property type="match status" value="1"/>
</dbReference>
<dbReference type="Gene3D" id="1.10.10.10">
    <property type="entry name" value="Winged helix-like DNA-binding domain superfamily/Winged helix DNA-binding domain"/>
    <property type="match status" value="1"/>
</dbReference>
<dbReference type="InterPro" id="IPR036390">
    <property type="entry name" value="WH_DNA-bd_sf"/>
</dbReference>
<dbReference type="RefSeq" id="WP_226384447.1">
    <property type="nucleotide sequence ID" value="NZ_JADCKA010000001.1"/>
</dbReference>
<dbReference type="InterPro" id="IPR036388">
    <property type="entry name" value="WH-like_DNA-bd_sf"/>
</dbReference>
<dbReference type="InterPro" id="IPR038475">
    <property type="entry name" value="RecG_C_sf"/>
</dbReference>
<dbReference type="EMBL" id="JADCKA010000001">
    <property type="protein sequence ID" value="MBE5034780.1"/>
    <property type="molecule type" value="Genomic_DNA"/>
</dbReference>
<evidence type="ECO:0000313" key="1">
    <source>
        <dbReference type="EMBL" id="MBE5034780.1"/>
    </source>
</evidence>
<reference evidence="1 2" key="1">
    <citation type="submission" date="2020-10" db="EMBL/GenBank/DDBJ databases">
        <title>ChiBAC.</title>
        <authorList>
            <person name="Zenner C."/>
            <person name="Hitch T.C.A."/>
            <person name="Clavel T."/>
        </authorList>
    </citation>
    <scope>NUCLEOTIDE SEQUENCE [LARGE SCALE GENOMIC DNA]</scope>
    <source>
        <strain evidence="1 2">DSM 108706</strain>
    </source>
</reference>
<evidence type="ECO:0000313" key="2">
    <source>
        <dbReference type="Proteomes" id="UP001516588"/>
    </source>
</evidence>
<proteinExistence type="predicted"/>
<accession>A0ABR9QW68</accession>
<organism evidence="1 2">
    <name type="scientific">Gallibacter intestinalis</name>
    <dbReference type="NCBI Taxonomy" id="2779356"/>
    <lineage>
        <taxon>Bacteria</taxon>
        <taxon>Bacillati</taxon>
        <taxon>Bacillota</taxon>
        <taxon>Clostridia</taxon>
        <taxon>Eubacteriales</taxon>
        <taxon>Eubacteriaceae</taxon>
        <taxon>Gallibacter</taxon>
    </lineage>
</organism>
<dbReference type="PANTHER" id="PTHR30595:SF6">
    <property type="entry name" value="SCHLAFEN ALBA-2 DOMAIN-CONTAINING PROTEIN"/>
    <property type="match status" value="1"/>
</dbReference>
<gene>
    <name evidence="1" type="ORF">INF20_00555</name>
</gene>
<dbReference type="PANTHER" id="PTHR30595">
    <property type="entry name" value="GLPR-RELATED TRANSCRIPTIONAL REPRESSOR"/>
    <property type="match status" value="1"/>
</dbReference>
<name>A0ABR9QW68_9FIRM</name>
<keyword evidence="2" id="KW-1185">Reference proteome</keyword>
<protein>
    <submittedName>
        <fullName evidence="1">AAA family ATPase</fullName>
    </submittedName>
</protein>
<sequence>MNFRESEVVELKEIDTEDIKKELIRRMIKETDGDRFEGMRSVEQELTFNATEQEFALRGIEFGKSQEKTLGIINSDGIYTNLGLLMSDQCNYTIKTAIFQGNDQMVFKDRQEFSGSLLKQMNDVYRYLELYNKTRGEINGLVRVDTRDYPPVALREALLNMLVHRDYSFSASAMIKIFDNRVEFISIGGLATGAELSDIMTGASFCRNQNLANVFFRLELIEAYGTGIQKMMQSYEEYGMKPKIEITSNTFKVTLPNVNAFEDEIKQLQNVSEEEALVLSYLKEHYRITRADVEKIFDVSPSTASRLLRRMSEENLLQQQGKGRSVRYILPREK</sequence>
<dbReference type="Proteomes" id="UP001516588">
    <property type="component" value="Unassembled WGS sequence"/>
</dbReference>
<dbReference type="Gene3D" id="3.30.565.60">
    <property type="match status" value="1"/>
</dbReference>
<comment type="caution">
    <text evidence="1">The sequence shown here is derived from an EMBL/GenBank/DDBJ whole genome shotgun (WGS) entry which is preliminary data.</text>
</comment>
<dbReference type="CDD" id="cd00090">
    <property type="entry name" value="HTH_ARSR"/>
    <property type="match status" value="1"/>
</dbReference>